<dbReference type="Pfam" id="PF01566">
    <property type="entry name" value="Nramp"/>
    <property type="match status" value="1"/>
</dbReference>
<feature type="transmembrane region" description="Helical" evidence="6">
    <location>
        <begin position="384"/>
        <end position="406"/>
    </location>
</feature>
<dbReference type="PANTHER" id="PTHR11706">
    <property type="entry name" value="SOLUTE CARRIER PROTEIN FAMILY 11 MEMBER"/>
    <property type="match status" value="1"/>
</dbReference>
<keyword evidence="4 6" id="KW-1133">Transmembrane helix</keyword>
<dbReference type="GO" id="GO:0005886">
    <property type="term" value="C:plasma membrane"/>
    <property type="evidence" value="ECO:0007669"/>
    <property type="project" value="TreeGrafter"/>
</dbReference>
<protein>
    <recommendedName>
        <fullName evidence="9">Manganese transporter</fullName>
    </recommendedName>
</protein>
<dbReference type="EMBL" id="PNHE01000001">
    <property type="protein sequence ID" value="PMC59153.1"/>
    <property type="molecule type" value="Genomic_DNA"/>
</dbReference>
<dbReference type="RefSeq" id="WP_102233255.1">
    <property type="nucleotide sequence ID" value="NZ_PNHE01000001.1"/>
</dbReference>
<feature type="transmembrane region" description="Helical" evidence="6">
    <location>
        <begin position="89"/>
        <end position="106"/>
    </location>
</feature>
<evidence type="ECO:0000256" key="4">
    <source>
        <dbReference type="ARBA" id="ARBA00022989"/>
    </source>
</evidence>
<evidence type="ECO:0000256" key="5">
    <source>
        <dbReference type="ARBA" id="ARBA00023136"/>
    </source>
</evidence>
<keyword evidence="3 6" id="KW-0812">Transmembrane</keyword>
<name>A0A2N6SQ00_9LACT</name>
<accession>A0A2N6SQ00</accession>
<dbReference type="GO" id="GO:0005384">
    <property type="term" value="F:manganese ion transmembrane transporter activity"/>
    <property type="evidence" value="ECO:0007669"/>
    <property type="project" value="TreeGrafter"/>
</dbReference>
<feature type="transmembrane region" description="Helical" evidence="6">
    <location>
        <begin position="283"/>
        <end position="306"/>
    </location>
</feature>
<keyword evidence="8" id="KW-1185">Reference proteome</keyword>
<sequence>MNQRKTLIEKIKAAGPGAVITSAFIGPGTITTATNAGVNFGYALLWAVVFSGIASIVIMNMVSRIAIFGKQNVIASSIDMFSRHKSWKYFIYTLVTLVVILTGFGFESGNLIGATTGLSDLTGMSTQMAALITGGISLLFVISSTPKLVEIIMQLFVALMGIIFVATAIIVKPDFGAVLSGLIPSIPDGGMVTTIALIGTTIIAINLVFHSVASEEKWAHDQTSNEEILLEDAYFDSGMNVSLGVLMTLGLIITTSATLFGTGTEVTSPIVFVESLEPILGTGARMFGATGLLLAGLSSSTATPYMCGHITRRIFNWTSPDDKRPKMVAATIVLFGTALAYFGTTPVPIILFAQAVSGVSLPIISVLFLLAANRGTLGNHKNTTLQNILGVIVLIVMFFLGGRTVLNALSTLFF</sequence>
<feature type="transmembrane region" description="Helical" evidence="6">
    <location>
        <begin position="349"/>
        <end position="372"/>
    </location>
</feature>
<dbReference type="STRING" id="84521.SAMN04487994_10319"/>
<comment type="subcellular location">
    <subcellularLocation>
        <location evidence="1">Membrane</location>
        <topology evidence="1">Multi-pass membrane protein</topology>
    </subcellularLocation>
</comment>
<feature type="transmembrane region" description="Helical" evidence="6">
    <location>
        <begin position="243"/>
        <end position="263"/>
    </location>
</feature>
<organism evidence="7 8">
    <name type="scientific">Dolosicoccus paucivorans</name>
    <dbReference type="NCBI Taxonomy" id="84521"/>
    <lineage>
        <taxon>Bacteria</taxon>
        <taxon>Bacillati</taxon>
        <taxon>Bacillota</taxon>
        <taxon>Bacilli</taxon>
        <taxon>Lactobacillales</taxon>
        <taxon>Aerococcaceae</taxon>
        <taxon>Dolosicoccus</taxon>
    </lineage>
</organism>
<dbReference type="Proteomes" id="UP000235682">
    <property type="component" value="Unassembled WGS sequence"/>
</dbReference>
<evidence type="ECO:0000313" key="7">
    <source>
        <dbReference type="EMBL" id="PMC59153.1"/>
    </source>
</evidence>
<feature type="transmembrane region" description="Helical" evidence="6">
    <location>
        <begin position="191"/>
        <end position="209"/>
    </location>
</feature>
<dbReference type="GO" id="GO:0015086">
    <property type="term" value="F:cadmium ion transmembrane transporter activity"/>
    <property type="evidence" value="ECO:0007669"/>
    <property type="project" value="TreeGrafter"/>
</dbReference>
<feature type="transmembrane region" description="Helical" evidence="6">
    <location>
        <begin position="151"/>
        <end position="171"/>
    </location>
</feature>
<feature type="transmembrane region" description="Helical" evidence="6">
    <location>
        <begin position="126"/>
        <end position="144"/>
    </location>
</feature>
<evidence type="ECO:0000256" key="2">
    <source>
        <dbReference type="ARBA" id="ARBA00022448"/>
    </source>
</evidence>
<evidence type="ECO:0000313" key="8">
    <source>
        <dbReference type="Proteomes" id="UP000235682"/>
    </source>
</evidence>
<gene>
    <name evidence="7" type="ORF">CJ205_00145</name>
</gene>
<keyword evidence="2" id="KW-0813">Transport</keyword>
<evidence type="ECO:0000256" key="6">
    <source>
        <dbReference type="SAM" id="Phobius"/>
    </source>
</evidence>
<dbReference type="AlphaFoldDB" id="A0A2N6SQ00"/>
<dbReference type="InterPro" id="IPR001046">
    <property type="entry name" value="NRAMP_fam"/>
</dbReference>
<feature type="transmembrane region" description="Helical" evidence="6">
    <location>
        <begin position="327"/>
        <end position="343"/>
    </location>
</feature>
<evidence type="ECO:0000256" key="1">
    <source>
        <dbReference type="ARBA" id="ARBA00004141"/>
    </source>
</evidence>
<dbReference type="NCBIfam" id="NF037982">
    <property type="entry name" value="Nramp_1"/>
    <property type="match status" value="1"/>
</dbReference>
<reference evidence="7 8" key="1">
    <citation type="submission" date="2017-09" db="EMBL/GenBank/DDBJ databases">
        <title>Bacterial strain isolated from the female urinary microbiota.</title>
        <authorList>
            <person name="Thomas-White K."/>
            <person name="Kumar N."/>
            <person name="Forster S."/>
            <person name="Putonti C."/>
            <person name="Lawley T."/>
            <person name="Wolfe A.J."/>
        </authorList>
    </citation>
    <scope>NUCLEOTIDE SEQUENCE [LARGE SCALE GENOMIC DNA]</scope>
    <source>
        <strain evidence="7 8">UMB0852</strain>
    </source>
</reference>
<comment type="caution">
    <text evidence="7">The sequence shown here is derived from an EMBL/GenBank/DDBJ whole genome shotgun (WGS) entry which is preliminary data.</text>
</comment>
<feature type="transmembrane region" description="Helical" evidence="6">
    <location>
        <begin position="43"/>
        <end position="68"/>
    </location>
</feature>
<keyword evidence="5 6" id="KW-0472">Membrane</keyword>
<dbReference type="PANTHER" id="PTHR11706:SF33">
    <property type="entry name" value="NATURAL RESISTANCE-ASSOCIATED MACROPHAGE PROTEIN 2"/>
    <property type="match status" value="1"/>
</dbReference>
<evidence type="ECO:0000256" key="3">
    <source>
        <dbReference type="ARBA" id="ARBA00022692"/>
    </source>
</evidence>
<proteinExistence type="predicted"/>
<dbReference type="GO" id="GO:0034755">
    <property type="term" value="P:iron ion transmembrane transport"/>
    <property type="evidence" value="ECO:0007669"/>
    <property type="project" value="TreeGrafter"/>
</dbReference>
<evidence type="ECO:0008006" key="9">
    <source>
        <dbReference type="Google" id="ProtNLM"/>
    </source>
</evidence>